<comment type="caution">
    <text evidence="17">The sequence shown here is derived from an EMBL/GenBank/DDBJ whole genome shotgun (WGS) entry which is preliminary data.</text>
</comment>
<evidence type="ECO:0000256" key="13">
    <source>
        <dbReference type="ARBA" id="ARBA00024209"/>
    </source>
</evidence>
<evidence type="ECO:0000256" key="5">
    <source>
        <dbReference type="ARBA" id="ARBA00022679"/>
    </source>
</evidence>
<evidence type="ECO:0000256" key="4">
    <source>
        <dbReference type="ARBA" id="ARBA00012483"/>
    </source>
</evidence>
<keyword evidence="18" id="KW-1185">Reference proteome</keyword>
<keyword evidence="11 15" id="KW-1133">Transmembrane helix</keyword>
<evidence type="ECO:0000256" key="12">
    <source>
        <dbReference type="ARBA" id="ARBA00023136"/>
    </source>
</evidence>
<dbReference type="GO" id="GO:0008270">
    <property type="term" value="F:zinc ion binding"/>
    <property type="evidence" value="ECO:0007669"/>
    <property type="project" value="UniProtKB-KW"/>
</dbReference>
<dbReference type="AlphaFoldDB" id="A0AAV8T212"/>
<evidence type="ECO:0000256" key="11">
    <source>
        <dbReference type="ARBA" id="ARBA00022989"/>
    </source>
</evidence>
<dbReference type="Proteomes" id="UP001159364">
    <property type="component" value="Linkage Group LG07"/>
</dbReference>
<dbReference type="SUPFAM" id="SSF57850">
    <property type="entry name" value="RING/U-box"/>
    <property type="match status" value="1"/>
</dbReference>
<evidence type="ECO:0000256" key="10">
    <source>
        <dbReference type="ARBA" id="ARBA00022833"/>
    </source>
</evidence>
<dbReference type="GO" id="GO:0061630">
    <property type="term" value="F:ubiquitin protein ligase activity"/>
    <property type="evidence" value="ECO:0007669"/>
    <property type="project" value="UniProtKB-EC"/>
</dbReference>
<evidence type="ECO:0000256" key="9">
    <source>
        <dbReference type="ARBA" id="ARBA00022786"/>
    </source>
</evidence>
<comment type="similarity">
    <text evidence="13">Belongs to the RING-type zinc finger family. ATL subfamily.</text>
</comment>
<dbReference type="PANTHER" id="PTHR46913">
    <property type="entry name" value="RING-H2 FINGER PROTEIN ATL16"/>
    <property type="match status" value="1"/>
</dbReference>
<dbReference type="Pfam" id="PF13639">
    <property type="entry name" value="zf-RING_2"/>
    <property type="match status" value="1"/>
</dbReference>
<gene>
    <name evidence="17" type="ORF">K2173_011861</name>
</gene>
<dbReference type="InterPro" id="IPR001841">
    <property type="entry name" value="Znf_RING"/>
</dbReference>
<evidence type="ECO:0000256" key="3">
    <source>
        <dbReference type="ARBA" id="ARBA00004906"/>
    </source>
</evidence>
<dbReference type="GO" id="GO:0016020">
    <property type="term" value="C:membrane"/>
    <property type="evidence" value="ECO:0007669"/>
    <property type="project" value="UniProtKB-SubCell"/>
</dbReference>
<dbReference type="EC" id="2.3.2.27" evidence="4"/>
<evidence type="ECO:0000256" key="8">
    <source>
        <dbReference type="ARBA" id="ARBA00022771"/>
    </source>
</evidence>
<dbReference type="InterPro" id="IPR013083">
    <property type="entry name" value="Znf_RING/FYVE/PHD"/>
</dbReference>
<protein>
    <recommendedName>
        <fullName evidence="4">RING-type E3 ubiquitin transferase</fullName>
        <ecNumber evidence="4">2.3.2.27</ecNumber>
    </recommendedName>
</protein>
<comment type="subcellular location">
    <subcellularLocation>
        <location evidence="2">Membrane</location>
        <topology evidence="2">Single-pass membrane protein</topology>
    </subcellularLocation>
</comment>
<keyword evidence="5" id="KW-0808">Transferase</keyword>
<dbReference type="Gene3D" id="3.30.40.10">
    <property type="entry name" value="Zinc/RING finger domain, C3HC4 (zinc finger)"/>
    <property type="match status" value="1"/>
</dbReference>
<feature type="domain" description="RING-type" evidence="16">
    <location>
        <begin position="90"/>
        <end position="132"/>
    </location>
</feature>
<dbReference type="PANTHER" id="PTHR46913:SF1">
    <property type="entry name" value="RING-H2 FINGER PROTEIN ATL16"/>
    <property type="match status" value="1"/>
</dbReference>
<evidence type="ECO:0000256" key="7">
    <source>
        <dbReference type="ARBA" id="ARBA00022723"/>
    </source>
</evidence>
<comment type="catalytic activity">
    <reaction evidence="1">
        <text>S-ubiquitinyl-[E2 ubiquitin-conjugating enzyme]-L-cysteine + [acceptor protein]-L-lysine = [E2 ubiquitin-conjugating enzyme]-L-cysteine + N(6)-ubiquitinyl-[acceptor protein]-L-lysine.</text>
        <dbReference type="EC" id="2.3.2.27"/>
    </reaction>
</comment>
<keyword evidence="6 15" id="KW-0812">Transmembrane</keyword>
<dbReference type="SMART" id="SM00184">
    <property type="entry name" value="RING"/>
    <property type="match status" value="1"/>
</dbReference>
<evidence type="ECO:0000256" key="1">
    <source>
        <dbReference type="ARBA" id="ARBA00000900"/>
    </source>
</evidence>
<proteinExistence type="inferred from homology"/>
<organism evidence="17 18">
    <name type="scientific">Erythroxylum novogranatense</name>
    <dbReference type="NCBI Taxonomy" id="1862640"/>
    <lineage>
        <taxon>Eukaryota</taxon>
        <taxon>Viridiplantae</taxon>
        <taxon>Streptophyta</taxon>
        <taxon>Embryophyta</taxon>
        <taxon>Tracheophyta</taxon>
        <taxon>Spermatophyta</taxon>
        <taxon>Magnoliopsida</taxon>
        <taxon>eudicotyledons</taxon>
        <taxon>Gunneridae</taxon>
        <taxon>Pentapetalae</taxon>
        <taxon>rosids</taxon>
        <taxon>fabids</taxon>
        <taxon>Malpighiales</taxon>
        <taxon>Erythroxylaceae</taxon>
        <taxon>Erythroxylum</taxon>
    </lineage>
</organism>
<reference evidence="17 18" key="1">
    <citation type="submission" date="2021-09" db="EMBL/GenBank/DDBJ databases">
        <title>Genomic insights and catalytic innovation underlie evolution of tropane alkaloids biosynthesis.</title>
        <authorList>
            <person name="Wang Y.-J."/>
            <person name="Tian T."/>
            <person name="Huang J.-P."/>
            <person name="Huang S.-X."/>
        </authorList>
    </citation>
    <scope>NUCLEOTIDE SEQUENCE [LARGE SCALE GENOMIC DNA]</scope>
    <source>
        <strain evidence="17">KIB-2018</strain>
        <tissue evidence="17">Leaf</tissue>
    </source>
</reference>
<keyword evidence="9" id="KW-0833">Ubl conjugation pathway</keyword>
<keyword evidence="12 15" id="KW-0472">Membrane</keyword>
<comment type="pathway">
    <text evidence="3">Protein modification; protein ubiquitination.</text>
</comment>
<feature type="transmembrane region" description="Helical" evidence="15">
    <location>
        <begin position="12"/>
        <end position="32"/>
    </location>
</feature>
<evidence type="ECO:0000256" key="15">
    <source>
        <dbReference type="SAM" id="Phobius"/>
    </source>
</evidence>
<dbReference type="GO" id="GO:0016567">
    <property type="term" value="P:protein ubiquitination"/>
    <property type="evidence" value="ECO:0007669"/>
    <property type="project" value="InterPro"/>
</dbReference>
<evidence type="ECO:0000256" key="6">
    <source>
        <dbReference type="ARBA" id="ARBA00022692"/>
    </source>
</evidence>
<keyword evidence="8 14" id="KW-0863">Zinc-finger</keyword>
<evidence type="ECO:0000256" key="14">
    <source>
        <dbReference type="PROSITE-ProRule" id="PRU00175"/>
    </source>
</evidence>
<dbReference type="EMBL" id="JAIWQS010000007">
    <property type="protein sequence ID" value="KAJ8760308.1"/>
    <property type="molecule type" value="Genomic_DNA"/>
</dbReference>
<dbReference type="CDD" id="cd16461">
    <property type="entry name" value="RING-H2_EL5-like"/>
    <property type="match status" value="1"/>
</dbReference>
<keyword evidence="10" id="KW-0862">Zinc</keyword>
<keyword evidence="7" id="KW-0479">Metal-binding</keyword>
<evidence type="ECO:0000313" key="17">
    <source>
        <dbReference type="EMBL" id="KAJ8760308.1"/>
    </source>
</evidence>
<evidence type="ECO:0000256" key="2">
    <source>
        <dbReference type="ARBA" id="ARBA00004167"/>
    </source>
</evidence>
<evidence type="ECO:0000259" key="16">
    <source>
        <dbReference type="PROSITE" id="PS50089"/>
    </source>
</evidence>
<accession>A0AAV8T212</accession>
<dbReference type="InterPro" id="IPR044600">
    <property type="entry name" value="ATL1/ATL16-like"/>
</dbReference>
<evidence type="ECO:0000313" key="18">
    <source>
        <dbReference type="Proteomes" id="UP001159364"/>
    </source>
</evidence>
<dbReference type="PROSITE" id="PS50089">
    <property type="entry name" value="ZF_RING_2"/>
    <property type="match status" value="1"/>
</dbReference>
<name>A0AAV8T212_9ROSI</name>
<sequence>MSSNGDDLKSKLLVLLLGVGLAAMLITVYRCVILGSNRYRTVTLPPPSGQNDTTHMAETPSSAETSTAQLIPAYKYQKGKDLIGDEVGTCAICLCEFEEGEELRMLPECLHSYHVACIDMWLHSHTSCPICRNDAMPTPQSLEHIIEFDSQRRGSEMYRDVGMLQNVIVHSRTM</sequence>